<gene>
    <name evidence="1" type="primary">udk_3</name>
    <name evidence="1" type="ORF">BACCIP111883_03252</name>
</gene>
<keyword evidence="1" id="KW-0808">Transferase</keyword>
<dbReference type="SUPFAM" id="SSF52540">
    <property type="entry name" value="P-loop containing nucleoside triphosphate hydrolases"/>
    <property type="match status" value="1"/>
</dbReference>
<dbReference type="Gene3D" id="3.40.50.300">
    <property type="entry name" value="P-loop containing nucleotide triphosphate hydrolases"/>
    <property type="match status" value="2"/>
</dbReference>
<evidence type="ECO:0000313" key="2">
    <source>
        <dbReference type="Proteomes" id="UP000789833"/>
    </source>
</evidence>
<evidence type="ECO:0000313" key="1">
    <source>
        <dbReference type="EMBL" id="CAG9622461.1"/>
    </source>
</evidence>
<accession>A0ABM8YR41</accession>
<dbReference type="EC" id="2.7.1.48" evidence="1"/>
<comment type="caution">
    <text evidence="1">The sequence shown here is derived from an EMBL/GenBank/DDBJ whole genome shotgun (WGS) entry which is preliminary data.</text>
</comment>
<proteinExistence type="predicted"/>
<keyword evidence="2" id="KW-1185">Reference proteome</keyword>
<dbReference type="EMBL" id="CAKJTJ010000022">
    <property type="protein sequence ID" value="CAG9622461.1"/>
    <property type="molecule type" value="Genomic_DNA"/>
</dbReference>
<protein>
    <submittedName>
        <fullName evidence="1">Uridine kinase</fullName>
        <ecNumber evidence="1">2.7.1.48</ecNumber>
    </submittedName>
</protein>
<dbReference type="NCBIfam" id="NF006085">
    <property type="entry name" value="PRK08233.1"/>
    <property type="match status" value="1"/>
</dbReference>
<keyword evidence="1" id="KW-0418">Kinase</keyword>
<sequence>MTLIIAVSGFSGGGKTTVTKRLLQALPDSILLHFDDYDFNGPNDLIKWVEDGADYNLWCLKPLIEDIEKYISSKSYILLDYPFSYKNDSLKKYIDLSIFIDTPLDIAMARRMLRDHIRLQDIHQDLAFYLNFGRAAYLEMEKSIKPDCDLVVDGTLPLDNIVSIILNKLKKR</sequence>
<organism evidence="1 2">
    <name type="scientific">Sutcliffiella rhizosphaerae</name>
    <dbReference type="NCBI Taxonomy" id="2880967"/>
    <lineage>
        <taxon>Bacteria</taxon>
        <taxon>Bacillati</taxon>
        <taxon>Bacillota</taxon>
        <taxon>Bacilli</taxon>
        <taxon>Bacillales</taxon>
        <taxon>Bacillaceae</taxon>
        <taxon>Sutcliffiella</taxon>
    </lineage>
</organism>
<dbReference type="RefSeq" id="WP_230502950.1">
    <property type="nucleotide sequence ID" value="NZ_CAKJTJ010000022.1"/>
</dbReference>
<name>A0ABM8YR41_9BACI</name>
<dbReference type="GO" id="GO:0004849">
    <property type="term" value="F:uridine kinase activity"/>
    <property type="evidence" value="ECO:0007669"/>
    <property type="project" value="UniProtKB-EC"/>
</dbReference>
<reference evidence="1 2" key="1">
    <citation type="submission" date="2021-10" db="EMBL/GenBank/DDBJ databases">
        <authorList>
            <person name="Criscuolo A."/>
        </authorList>
    </citation>
    <scope>NUCLEOTIDE SEQUENCE [LARGE SCALE GENOMIC DNA]</scope>
    <source>
        <strain evidence="2">CIP 111883</strain>
    </source>
</reference>
<dbReference type="InterPro" id="IPR027417">
    <property type="entry name" value="P-loop_NTPase"/>
</dbReference>
<dbReference type="Proteomes" id="UP000789833">
    <property type="component" value="Unassembled WGS sequence"/>
</dbReference>